<organism evidence="3 4">
    <name type="scientific">Escallonia herrerae</name>
    <dbReference type="NCBI Taxonomy" id="1293975"/>
    <lineage>
        <taxon>Eukaryota</taxon>
        <taxon>Viridiplantae</taxon>
        <taxon>Streptophyta</taxon>
        <taxon>Embryophyta</taxon>
        <taxon>Tracheophyta</taxon>
        <taxon>Spermatophyta</taxon>
        <taxon>Magnoliopsida</taxon>
        <taxon>eudicotyledons</taxon>
        <taxon>Gunneridae</taxon>
        <taxon>Pentapetalae</taxon>
        <taxon>asterids</taxon>
        <taxon>campanulids</taxon>
        <taxon>Escalloniales</taxon>
        <taxon>Escalloniaceae</taxon>
        <taxon>Escallonia</taxon>
    </lineage>
</organism>
<gene>
    <name evidence="3" type="ORF">RJ639_013230</name>
</gene>
<dbReference type="GO" id="GO:0005085">
    <property type="term" value="F:guanyl-nucleotide exchange factor activity"/>
    <property type="evidence" value="ECO:0007669"/>
    <property type="project" value="UniProtKB-UniRule"/>
</dbReference>
<proteinExistence type="predicted"/>
<comment type="caution">
    <text evidence="3">The sequence shown here is derived from an EMBL/GenBank/DDBJ whole genome shotgun (WGS) entry which is preliminary data.</text>
</comment>
<evidence type="ECO:0000313" key="3">
    <source>
        <dbReference type="EMBL" id="KAK3008522.1"/>
    </source>
</evidence>
<name>A0AA89AMX6_9ASTE</name>
<dbReference type="Proteomes" id="UP001188597">
    <property type="component" value="Unassembled WGS sequence"/>
</dbReference>
<feature type="domain" description="PRONE" evidence="2">
    <location>
        <begin position="1"/>
        <end position="64"/>
    </location>
</feature>
<sequence length="64" mass="7688">MEPEKWWLKRPEVPPKGLSEEARKTLQRRRDGTDQIRKDFSLMAYFHEKSFDIPLYLALNVHTS</sequence>
<keyword evidence="4" id="KW-1185">Reference proteome</keyword>
<protein>
    <recommendedName>
        <fullName evidence="2">PRONE domain-containing protein</fullName>
    </recommendedName>
</protein>
<evidence type="ECO:0000256" key="1">
    <source>
        <dbReference type="PROSITE-ProRule" id="PRU00663"/>
    </source>
</evidence>
<dbReference type="Gene3D" id="1.20.58.2010">
    <property type="entry name" value="PRONE domain, subdomain 1"/>
    <property type="match status" value="1"/>
</dbReference>
<reference evidence="3" key="1">
    <citation type="submission" date="2022-12" db="EMBL/GenBank/DDBJ databases">
        <title>Draft genome assemblies for two species of Escallonia (Escalloniales).</title>
        <authorList>
            <person name="Chanderbali A."/>
            <person name="Dervinis C."/>
            <person name="Anghel I."/>
            <person name="Soltis D."/>
            <person name="Soltis P."/>
            <person name="Zapata F."/>
        </authorList>
    </citation>
    <scope>NUCLEOTIDE SEQUENCE</scope>
    <source>
        <strain evidence="3">UCBG64.0493</strain>
        <tissue evidence="3">Leaf</tissue>
    </source>
</reference>
<dbReference type="InterPro" id="IPR005512">
    <property type="entry name" value="PRONE_dom"/>
</dbReference>
<dbReference type="Pfam" id="PF03759">
    <property type="entry name" value="PRONE"/>
    <property type="match status" value="1"/>
</dbReference>
<accession>A0AA89AMX6</accession>
<dbReference type="AlphaFoldDB" id="A0AA89AMX6"/>
<evidence type="ECO:0000259" key="2">
    <source>
        <dbReference type="PROSITE" id="PS51334"/>
    </source>
</evidence>
<dbReference type="EMBL" id="JAVXUP010001744">
    <property type="protein sequence ID" value="KAK3008522.1"/>
    <property type="molecule type" value="Genomic_DNA"/>
</dbReference>
<dbReference type="PROSITE" id="PS51334">
    <property type="entry name" value="PRONE"/>
    <property type="match status" value="1"/>
</dbReference>
<evidence type="ECO:0000313" key="4">
    <source>
        <dbReference type="Proteomes" id="UP001188597"/>
    </source>
</evidence>
<keyword evidence="1" id="KW-0344">Guanine-nucleotide releasing factor</keyword>